<dbReference type="Proteomes" id="UP000063953">
    <property type="component" value="Chromosome"/>
</dbReference>
<evidence type="ECO:0000256" key="2">
    <source>
        <dbReference type="ARBA" id="ARBA00022801"/>
    </source>
</evidence>
<dbReference type="GO" id="GO:0003723">
    <property type="term" value="F:RNA binding"/>
    <property type="evidence" value="ECO:0007669"/>
    <property type="project" value="InterPro"/>
</dbReference>
<keyword evidence="1" id="KW-0540">Nuclease</keyword>
<dbReference type="EMBL" id="CP012365">
    <property type="protein sequence ID" value="AKX60559.1"/>
    <property type="molecule type" value="Genomic_DNA"/>
</dbReference>
<sequence length="111" mass="13002">MIGLALLLLLAWLQLEPSNSKQTQYSPELRQTLALIQQGGPYPYRQDNSLFHNREKRLPLKPRGYYREYTVPTPNLKHRGAKRVVTGGQPPEVYYYTEDHYQSFIQLKVQP</sequence>
<keyword evidence="4" id="KW-1185">Reference proteome</keyword>
<name>A0A0K1XH48_9GAMM</name>
<proteinExistence type="predicted"/>
<evidence type="ECO:0000313" key="3">
    <source>
        <dbReference type="EMBL" id="AKX60559.1"/>
    </source>
</evidence>
<accession>A0A0K1XH48</accession>
<dbReference type="PATRIC" id="fig|1698449.3.peg.950"/>
<dbReference type="AlphaFoldDB" id="A0A0K1XH48"/>
<dbReference type="InterPro" id="IPR016191">
    <property type="entry name" value="Ribonuclease/ribotoxin"/>
</dbReference>
<reference evidence="3 4" key="1">
    <citation type="journal article" date="2015" name="Genome Announc.">
        <title>Genome Sequences of Oblitimonas alkaliphila gen. nov. sp. nov. (Proposed), a Novel Bacterium of the Pseudomonadaceae Family.</title>
        <authorList>
            <person name="Lauer A.C."/>
            <person name="Nicholson A.C."/>
            <person name="Humrighouse B.W."/>
            <person name="Emery B."/>
            <person name="Drobish A."/>
            <person name="Juieng P."/>
            <person name="Loparev V."/>
            <person name="McQuiston J.R."/>
        </authorList>
    </citation>
    <scope>NUCLEOTIDE SEQUENCE [LARGE SCALE GENOMIC DNA]</scope>
    <source>
        <strain evidence="3 4">E5571</strain>
    </source>
</reference>
<evidence type="ECO:0000256" key="1">
    <source>
        <dbReference type="ARBA" id="ARBA00022722"/>
    </source>
</evidence>
<dbReference type="GO" id="GO:0004521">
    <property type="term" value="F:RNA endonuclease activity"/>
    <property type="evidence" value="ECO:0007669"/>
    <property type="project" value="InterPro"/>
</dbReference>
<gene>
    <name evidence="3" type="ORF">AKN88_04750</name>
</gene>
<protein>
    <submittedName>
        <fullName evidence="3">Ribonuclease</fullName>
    </submittedName>
</protein>
<evidence type="ECO:0000313" key="4">
    <source>
        <dbReference type="Proteomes" id="UP000063953"/>
    </source>
</evidence>
<dbReference type="Gene3D" id="3.10.450.30">
    <property type="entry name" value="Microbial ribonucleases"/>
    <property type="match status" value="1"/>
</dbReference>
<dbReference type="GO" id="GO:0016787">
    <property type="term" value="F:hydrolase activity"/>
    <property type="evidence" value="ECO:0007669"/>
    <property type="project" value="UniProtKB-KW"/>
</dbReference>
<dbReference type="STRING" id="1697053.AKN87_06745"/>
<dbReference type="InterPro" id="IPR000026">
    <property type="entry name" value="N1-like"/>
</dbReference>
<keyword evidence="2" id="KW-0378">Hydrolase</keyword>
<dbReference type="Pfam" id="PF00545">
    <property type="entry name" value="Ribonuclease"/>
    <property type="match status" value="1"/>
</dbReference>
<organism evidence="3 4">
    <name type="scientific">Thiopseudomonas alkaliphila</name>
    <dbReference type="NCBI Taxonomy" id="1697053"/>
    <lineage>
        <taxon>Bacteria</taxon>
        <taxon>Pseudomonadati</taxon>
        <taxon>Pseudomonadota</taxon>
        <taxon>Gammaproteobacteria</taxon>
        <taxon>Pseudomonadales</taxon>
        <taxon>Pseudomonadaceae</taxon>
        <taxon>Thiopseudomonas</taxon>
    </lineage>
</organism>
<dbReference type="SUPFAM" id="SSF53933">
    <property type="entry name" value="Microbial ribonucleases"/>
    <property type="match status" value="1"/>
</dbReference>